<dbReference type="Proteomes" id="UP001251857">
    <property type="component" value="Unassembled WGS sequence"/>
</dbReference>
<dbReference type="PANTHER" id="PTHR48081:SF30">
    <property type="entry name" value="ACETYL-HYDROLASE LIPR-RELATED"/>
    <property type="match status" value="1"/>
</dbReference>
<dbReference type="InterPro" id="IPR033140">
    <property type="entry name" value="Lipase_GDXG_put_SER_AS"/>
</dbReference>
<dbReference type="SUPFAM" id="SSF53474">
    <property type="entry name" value="alpha/beta-Hydrolases"/>
    <property type="match status" value="1"/>
</dbReference>
<evidence type="ECO:0000256" key="2">
    <source>
        <dbReference type="ARBA" id="ARBA00022801"/>
    </source>
</evidence>
<dbReference type="InterPro" id="IPR029058">
    <property type="entry name" value="AB_hydrolase_fold"/>
</dbReference>
<dbReference type="RefSeq" id="WP_311652404.1">
    <property type="nucleotide sequence ID" value="NZ_JAVRIB010000005.1"/>
</dbReference>
<name>A0ABU3BZB8_9GAMM</name>
<dbReference type="PROSITE" id="PS01174">
    <property type="entry name" value="LIPASE_GDXG_SER"/>
    <property type="match status" value="1"/>
</dbReference>
<evidence type="ECO:0000259" key="4">
    <source>
        <dbReference type="Pfam" id="PF07859"/>
    </source>
</evidence>
<dbReference type="Gene3D" id="3.40.50.1820">
    <property type="entry name" value="alpha/beta hydrolase"/>
    <property type="match status" value="1"/>
</dbReference>
<comment type="similarity">
    <text evidence="1">Belongs to the 'GDXG' lipolytic enzyme family.</text>
</comment>
<feature type="domain" description="Alpha/beta hydrolase fold-3" evidence="4">
    <location>
        <begin position="85"/>
        <end position="286"/>
    </location>
</feature>
<keyword evidence="2 5" id="KW-0378">Hydrolase</keyword>
<dbReference type="PANTHER" id="PTHR48081">
    <property type="entry name" value="AB HYDROLASE SUPERFAMILY PROTEIN C4A8.06C"/>
    <property type="match status" value="1"/>
</dbReference>
<dbReference type="Pfam" id="PF07859">
    <property type="entry name" value="Abhydrolase_3"/>
    <property type="match status" value="1"/>
</dbReference>
<evidence type="ECO:0000256" key="3">
    <source>
        <dbReference type="PROSITE-ProRule" id="PRU10038"/>
    </source>
</evidence>
<feature type="active site" evidence="3">
    <location>
        <position position="159"/>
    </location>
</feature>
<comment type="caution">
    <text evidence="5">The sequence shown here is derived from an EMBL/GenBank/DDBJ whole genome shotgun (WGS) entry which is preliminary data.</text>
</comment>
<sequence length="317" mass="34929">MPNHVCVVRPERGRWLRVLVNLVLRIAMKWRHGLKLDIAVLRRRLGRMNRYAARKALGVRREPAACTEFAAEWLTPGDCTSGRVLLYFHGGAFVARSPDLYAAMVAPWCRALNARALMVDYRLAPEHPYPAGIDDCHRAYRWLLDQDIAPENIVIAGDSAGGNLALAILLRAKNEGAPLPSCAVLLSPFLDLTLSGDSMLANARRDPLFTLAFGVGIRRFYAEPFELLNPEVSPLFGDFAGLPPMLIQVGSSEVLLDDATRAAAQARANGVDVELEIWERQPHVFQAITALPQAHAAAQNILGFVRTHAAWADRDTA</sequence>
<keyword evidence="6" id="KW-1185">Reference proteome</keyword>
<evidence type="ECO:0000313" key="5">
    <source>
        <dbReference type="EMBL" id="MDT0634610.1"/>
    </source>
</evidence>
<accession>A0ABU3BZB8</accession>
<dbReference type="EMBL" id="JAVRIB010000005">
    <property type="protein sequence ID" value="MDT0634610.1"/>
    <property type="molecule type" value="Genomic_DNA"/>
</dbReference>
<organism evidence="5 6">
    <name type="scientific">Spectribacter hydrogenoxidans</name>
    <dbReference type="NCBI Taxonomy" id="3075608"/>
    <lineage>
        <taxon>Bacteria</taxon>
        <taxon>Pseudomonadati</taxon>
        <taxon>Pseudomonadota</taxon>
        <taxon>Gammaproteobacteria</taxon>
        <taxon>Salinisphaerales</taxon>
        <taxon>Salinisphaeraceae</taxon>
        <taxon>Spectribacter</taxon>
    </lineage>
</organism>
<dbReference type="InterPro" id="IPR050300">
    <property type="entry name" value="GDXG_lipolytic_enzyme"/>
</dbReference>
<dbReference type="InterPro" id="IPR013094">
    <property type="entry name" value="AB_hydrolase_3"/>
</dbReference>
<gene>
    <name evidence="5" type="ORF">RM532_06540</name>
</gene>
<proteinExistence type="inferred from homology"/>
<evidence type="ECO:0000313" key="6">
    <source>
        <dbReference type="Proteomes" id="UP001251857"/>
    </source>
</evidence>
<protein>
    <submittedName>
        <fullName evidence="5">Alpha/beta hydrolase</fullName>
    </submittedName>
</protein>
<evidence type="ECO:0000256" key="1">
    <source>
        <dbReference type="ARBA" id="ARBA00010515"/>
    </source>
</evidence>
<reference evidence="5 6" key="1">
    <citation type="submission" date="2023-09" db="EMBL/GenBank/DDBJ databases">
        <authorList>
            <person name="Rey-Velasco X."/>
        </authorList>
    </citation>
    <scope>NUCLEOTIDE SEQUENCE [LARGE SCALE GENOMIC DNA]</scope>
    <source>
        <strain evidence="5 6">W335</strain>
    </source>
</reference>
<dbReference type="GO" id="GO:0016787">
    <property type="term" value="F:hydrolase activity"/>
    <property type="evidence" value="ECO:0007669"/>
    <property type="project" value="UniProtKB-KW"/>
</dbReference>